<protein>
    <submittedName>
        <fullName evidence="2">Uncharacterized protein</fullName>
    </submittedName>
</protein>
<name>A0A2N9IA80_FAGSY</name>
<reference evidence="2" key="1">
    <citation type="submission" date="2018-02" db="EMBL/GenBank/DDBJ databases">
        <authorList>
            <person name="Cohen D.B."/>
            <person name="Kent A.D."/>
        </authorList>
    </citation>
    <scope>NUCLEOTIDE SEQUENCE</scope>
</reference>
<proteinExistence type="predicted"/>
<evidence type="ECO:0000313" key="2">
    <source>
        <dbReference type="EMBL" id="SPD22867.1"/>
    </source>
</evidence>
<gene>
    <name evidence="2" type="ORF">FSB_LOCUS50749</name>
</gene>
<organism evidence="2">
    <name type="scientific">Fagus sylvatica</name>
    <name type="common">Beechnut</name>
    <dbReference type="NCBI Taxonomy" id="28930"/>
    <lineage>
        <taxon>Eukaryota</taxon>
        <taxon>Viridiplantae</taxon>
        <taxon>Streptophyta</taxon>
        <taxon>Embryophyta</taxon>
        <taxon>Tracheophyta</taxon>
        <taxon>Spermatophyta</taxon>
        <taxon>Magnoliopsida</taxon>
        <taxon>eudicotyledons</taxon>
        <taxon>Gunneridae</taxon>
        <taxon>Pentapetalae</taxon>
        <taxon>rosids</taxon>
        <taxon>fabids</taxon>
        <taxon>Fagales</taxon>
        <taxon>Fagaceae</taxon>
        <taxon>Fagus</taxon>
    </lineage>
</organism>
<dbReference type="EMBL" id="OIVN01005534">
    <property type="protein sequence ID" value="SPD22867.1"/>
    <property type="molecule type" value="Genomic_DNA"/>
</dbReference>
<accession>A0A2N9IA80</accession>
<dbReference type="AlphaFoldDB" id="A0A2N9IA80"/>
<evidence type="ECO:0000256" key="1">
    <source>
        <dbReference type="SAM" id="MobiDB-lite"/>
    </source>
</evidence>
<sequence>MGTACSDGKARPKPYSSAGFLDSNKGRDEDFLVITGNWQNPLISGPLIPGELEFTAKNVDFVERKTVEHLFKRSCFIDFCGRPRSAPILLDYVPFYKSFQKGPIVKDFRQVEVTISRPGREQEEIIQAVHLTVRRGVQIPQLVTPLTDPNFVPSVQSSEAVQGIFEAVLSCWKLSVFLMSWGKRPRFFAGISVLLYSILADFLGGQPGVNTTLVLARSSSTCTNCSIRDIRFLILLAGLLERLCLSSDSGSKPNLKGVIAKVESHALSIVADMSYWIGLAVIHYVVWRGELSRPFAISMGWLRFSFIPDFQPNISLRSAFSEGDPSGHRLSLLEDISVSERRCSPSGITIGFFPFPEYTVTFSI</sequence>
<feature type="region of interest" description="Disordered" evidence="1">
    <location>
        <begin position="1"/>
        <end position="22"/>
    </location>
</feature>